<dbReference type="SUPFAM" id="SSF53187">
    <property type="entry name" value="Zn-dependent exopeptidases"/>
    <property type="match status" value="1"/>
</dbReference>
<organism evidence="1 2">
    <name type="scientific">Bizionia paragorgiae</name>
    <dbReference type="NCBI Taxonomy" id="283786"/>
    <lineage>
        <taxon>Bacteria</taxon>
        <taxon>Pseudomonadati</taxon>
        <taxon>Bacteroidota</taxon>
        <taxon>Flavobacteriia</taxon>
        <taxon>Flavobacteriales</taxon>
        <taxon>Flavobacteriaceae</taxon>
        <taxon>Bizionia</taxon>
    </lineage>
</organism>
<dbReference type="STRING" id="283786.SAMN04487990_10859"/>
<dbReference type="GO" id="GO:0016787">
    <property type="term" value="F:hydrolase activity"/>
    <property type="evidence" value="ECO:0007669"/>
    <property type="project" value="UniProtKB-KW"/>
</dbReference>
<keyword evidence="2" id="KW-1185">Reference proteome</keyword>
<dbReference type="Gene3D" id="3.40.630.40">
    <property type="entry name" value="Zn-dependent exopeptidases"/>
    <property type="match status" value="1"/>
</dbReference>
<dbReference type="OrthoDB" id="9815326at2"/>
<evidence type="ECO:0000313" key="2">
    <source>
        <dbReference type="Proteomes" id="UP000198846"/>
    </source>
</evidence>
<protein>
    <submittedName>
        <fullName evidence="1">Predicted N-formylglutamate amidohydrolase</fullName>
    </submittedName>
</protein>
<keyword evidence="1" id="KW-0378">Hydrolase</keyword>
<proteinExistence type="predicted"/>
<dbReference type="EMBL" id="FNQK01000008">
    <property type="protein sequence ID" value="SEA20683.1"/>
    <property type="molecule type" value="Genomic_DNA"/>
</dbReference>
<dbReference type="RefSeq" id="WP_092133534.1">
    <property type="nucleotide sequence ID" value="NZ_FNQK01000008.1"/>
</dbReference>
<dbReference type="Pfam" id="PF05013">
    <property type="entry name" value="FGase"/>
    <property type="match status" value="1"/>
</dbReference>
<dbReference type="AlphaFoldDB" id="A0A1H3ZA57"/>
<name>A0A1H3ZA57_BIZPA</name>
<gene>
    <name evidence="1" type="ORF">SAMN04487990_10859</name>
</gene>
<sequence>MKLIITCEHGGNSIPKEYSPFFKTASKELQSHRGYDPGALDLFNTLKTLATYSHFSTNSRLLIELNRSLHHKNLFSDFTKELKTLEKQAIIEHYYLPYRNAIEREITQQISKKETVLHLSIHSFIPVFNGNKRSCDLGILYDSSIDNEKQWATKFKRSLQAADSNLHIRFNYPYLGKADGFTTYLRKQFPDNYLGIELELNQKFTLQNKIPFALKNTILQAIKKALN</sequence>
<reference evidence="1 2" key="1">
    <citation type="submission" date="2016-10" db="EMBL/GenBank/DDBJ databases">
        <authorList>
            <person name="de Groot N.N."/>
        </authorList>
    </citation>
    <scope>NUCLEOTIDE SEQUENCE [LARGE SCALE GENOMIC DNA]</scope>
    <source>
        <strain evidence="1 2">DSM 23842</strain>
    </source>
</reference>
<evidence type="ECO:0000313" key="1">
    <source>
        <dbReference type="EMBL" id="SEA20683.1"/>
    </source>
</evidence>
<accession>A0A1H3ZA57</accession>
<dbReference type="InterPro" id="IPR007709">
    <property type="entry name" value="N-FG_amidohydro"/>
</dbReference>
<dbReference type="Proteomes" id="UP000198846">
    <property type="component" value="Unassembled WGS sequence"/>
</dbReference>